<dbReference type="GO" id="GO:0004888">
    <property type="term" value="F:transmembrane signaling receptor activity"/>
    <property type="evidence" value="ECO:0007669"/>
    <property type="project" value="TreeGrafter"/>
</dbReference>
<gene>
    <name evidence="3" type="ORF">SARC_14285</name>
</gene>
<feature type="transmembrane region" description="Helical" evidence="2">
    <location>
        <begin position="14"/>
        <end position="43"/>
    </location>
</feature>
<organism evidence="3 4">
    <name type="scientific">Sphaeroforma arctica JP610</name>
    <dbReference type="NCBI Taxonomy" id="667725"/>
    <lineage>
        <taxon>Eukaryota</taxon>
        <taxon>Ichthyosporea</taxon>
        <taxon>Ichthyophonida</taxon>
        <taxon>Sphaeroforma</taxon>
    </lineage>
</organism>
<dbReference type="AlphaFoldDB" id="A0A0L0F9E7"/>
<dbReference type="PRINTS" id="PR01692">
    <property type="entry name" value="LIPOCALINIMR"/>
</dbReference>
<accession>A0A0L0F9E7</accession>
<name>A0A0L0F9E7_9EUKA</name>
<dbReference type="PANTHER" id="PTHR12625:SF0">
    <property type="entry name" value="PROTEIN LILIPOD"/>
    <property type="match status" value="1"/>
</dbReference>
<protein>
    <submittedName>
        <fullName evidence="3">Uncharacterized protein</fullName>
    </submittedName>
</protein>
<reference evidence="3 4" key="1">
    <citation type="submission" date="2011-02" db="EMBL/GenBank/DDBJ databases">
        <title>The Genome Sequence of Sphaeroforma arctica JP610.</title>
        <authorList>
            <consortium name="The Broad Institute Genome Sequencing Platform"/>
            <person name="Russ C."/>
            <person name="Cuomo C."/>
            <person name="Young S.K."/>
            <person name="Zeng Q."/>
            <person name="Gargeya S."/>
            <person name="Alvarado L."/>
            <person name="Berlin A."/>
            <person name="Chapman S.B."/>
            <person name="Chen Z."/>
            <person name="Freedman E."/>
            <person name="Gellesch M."/>
            <person name="Goldberg J."/>
            <person name="Griggs A."/>
            <person name="Gujja S."/>
            <person name="Heilman E."/>
            <person name="Heiman D."/>
            <person name="Howarth C."/>
            <person name="Mehta T."/>
            <person name="Neiman D."/>
            <person name="Pearson M."/>
            <person name="Roberts A."/>
            <person name="Saif S."/>
            <person name="Shea T."/>
            <person name="Shenoy N."/>
            <person name="Sisk P."/>
            <person name="Stolte C."/>
            <person name="Sykes S."/>
            <person name="White J."/>
            <person name="Yandava C."/>
            <person name="Burger G."/>
            <person name="Gray M.W."/>
            <person name="Holland P.W.H."/>
            <person name="King N."/>
            <person name="Lang F.B.F."/>
            <person name="Roger A.J."/>
            <person name="Ruiz-Trillo I."/>
            <person name="Haas B."/>
            <person name="Nusbaum C."/>
            <person name="Birren B."/>
        </authorList>
    </citation>
    <scope>NUCLEOTIDE SEQUENCE [LARGE SCALE GENOMIC DNA]</scope>
    <source>
        <strain evidence="3 4">JP610</strain>
    </source>
</reference>
<dbReference type="PANTHER" id="PTHR12625">
    <property type="entry name" value="LIPOCALIN-1 INTERACTING MEMBRANE RECEPTOR LIMR"/>
    <property type="match status" value="1"/>
</dbReference>
<dbReference type="OrthoDB" id="5596951at2759"/>
<dbReference type="eggNOG" id="KOG3722">
    <property type="taxonomic scope" value="Eukaryota"/>
</dbReference>
<dbReference type="Proteomes" id="UP000054560">
    <property type="component" value="Unassembled WGS sequence"/>
</dbReference>
<proteinExistence type="inferred from homology"/>
<evidence type="ECO:0000256" key="2">
    <source>
        <dbReference type="SAM" id="Phobius"/>
    </source>
</evidence>
<feature type="transmembrane region" description="Helical" evidence="2">
    <location>
        <begin position="147"/>
        <end position="167"/>
    </location>
</feature>
<feature type="non-terminal residue" evidence="3">
    <location>
        <position position="1"/>
    </location>
</feature>
<keyword evidence="2" id="KW-1133">Transmembrane helix</keyword>
<feature type="transmembrane region" description="Helical" evidence="2">
    <location>
        <begin position="108"/>
        <end position="132"/>
    </location>
</feature>
<evidence type="ECO:0000313" key="4">
    <source>
        <dbReference type="Proteomes" id="UP000054560"/>
    </source>
</evidence>
<evidence type="ECO:0000313" key="3">
    <source>
        <dbReference type="EMBL" id="KNC73156.1"/>
    </source>
</evidence>
<dbReference type="GeneID" id="25914789"/>
<dbReference type="RefSeq" id="XP_014147058.1">
    <property type="nucleotide sequence ID" value="XM_014291583.1"/>
</dbReference>
<feature type="transmembrane region" description="Helical" evidence="2">
    <location>
        <begin position="63"/>
        <end position="87"/>
    </location>
</feature>
<dbReference type="GO" id="GO:0007165">
    <property type="term" value="P:signal transduction"/>
    <property type="evidence" value="ECO:0007669"/>
    <property type="project" value="TreeGrafter"/>
</dbReference>
<comment type="similarity">
    <text evidence="1">Belongs to the LIMR family.</text>
</comment>
<sequence length="183" mass="21083">VEYSDVDTDRITKWVCAFTLAIAIASTLVYPITIASNEILAVLRKFPKDYRWYWDWLDRDLILGYWSGVSHLSNLVLFMLIPFTVFYKEVEPSPSSMSRLRNANSHSLCPGVNRACMSLACLWLLVGGWMYVSLSWMGNLPKSTYNMFAYLPYLQSTINFVGALLFFRCVRLVGCVEVCSWWL</sequence>
<dbReference type="InterPro" id="IPR008075">
    <property type="entry name" value="LIMR"/>
</dbReference>
<keyword evidence="4" id="KW-1185">Reference proteome</keyword>
<dbReference type="GO" id="GO:0005886">
    <property type="term" value="C:plasma membrane"/>
    <property type="evidence" value="ECO:0007669"/>
    <property type="project" value="TreeGrafter"/>
</dbReference>
<keyword evidence="2" id="KW-0472">Membrane</keyword>
<dbReference type="EMBL" id="KQ245994">
    <property type="protein sequence ID" value="KNC73156.1"/>
    <property type="molecule type" value="Genomic_DNA"/>
</dbReference>
<dbReference type="Pfam" id="PF04791">
    <property type="entry name" value="LMBR1"/>
    <property type="match status" value="1"/>
</dbReference>
<evidence type="ECO:0000256" key="1">
    <source>
        <dbReference type="ARBA" id="ARBA00010487"/>
    </source>
</evidence>
<keyword evidence="2" id="KW-0812">Transmembrane</keyword>
<dbReference type="InterPro" id="IPR006876">
    <property type="entry name" value="LMBR1-like_membr_prot"/>
</dbReference>